<dbReference type="GeneID" id="106463804"/>
<accession>A0ABM1SU18</accession>
<dbReference type="InterPro" id="IPR010776">
    <property type="entry name" value="Hop2_WH_dom"/>
</dbReference>
<dbReference type="PANTHER" id="PTHR15938:SF0">
    <property type="entry name" value="HOMOLOGOUS-PAIRING PROTEIN 2 HOMOLOG"/>
    <property type="match status" value="1"/>
</dbReference>
<keyword evidence="7" id="KW-0469">Meiosis</keyword>
<evidence type="ECO:0000256" key="1">
    <source>
        <dbReference type="ARBA" id="ARBA00004123"/>
    </source>
</evidence>
<keyword evidence="4 8" id="KW-0175">Coiled coil</keyword>
<name>A0ABM1SU18_LIMPO</name>
<dbReference type="Pfam" id="PF07106">
    <property type="entry name" value="WHD_TBPIP"/>
    <property type="match status" value="1"/>
</dbReference>
<dbReference type="RefSeq" id="XP_022247124.1">
    <property type="nucleotide sequence ID" value="XM_022391416.1"/>
</dbReference>
<dbReference type="Pfam" id="PF18517">
    <property type="entry name" value="LZ3wCH"/>
    <property type="match status" value="1"/>
</dbReference>
<dbReference type="Proteomes" id="UP000694941">
    <property type="component" value="Unplaced"/>
</dbReference>
<keyword evidence="11" id="KW-1185">Reference proteome</keyword>
<dbReference type="InterPro" id="IPR040661">
    <property type="entry name" value="LZ3wCH"/>
</dbReference>
<evidence type="ECO:0000313" key="12">
    <source>
        <dbReference type="RefSeq" id="XP_022247124.1"/>
    </source>
</evidence>
<dbReference type="PANTHER" id="PTHR15938">
    <property type="entry name" value="TBP-1 INTERACTING PROTEIN"/>
    <property type="match status" value="1"/>
</dbReference>
<feature type="coiled-coil region" evidence="8">
    <location>
        <begin position="118"/>
        <end position="145"/>
    </location>
</feature>
<evidence type="ECO:0000259" key="9">
    <source>
        <dbReference type="Pfam" id="PF07106"/>
    </source>
</evidence>
<evidence type="ECO:0000313" key="11">
    <source>
        <dbReference type="Proteomes" id="UP000694941"/>
    </source>
</evidence>
<evidence type="ECO:0000256" key="8">
    <source>
        <dbReference type="SAM" id="Coils"/>
    </source>
</evidence>
<protein>
    <recommendedName>
        <fullName evidence="3">Homologous-pairing protein 2 homolog</fullName>
    </recommendedName>
</protein>
<evidence type="ECO:0000256" key="3">
    <source>
        <dbReference type="ARBA" id="ARBA00016093"/>
    </source>
</evidence>
<evidence type="ECO:0000256" key="7">
    <source>
        <dbReference type="ARBA" id="ARBA00023254"/>
    </source>
</evidence>
<comment type="similarity">
    <text evidence="2">Belongs to the HOP2 family.</text>
</comment>
<keyword evidence="6" id="KW-0539">Nucleus</keyword>
<dbReference type="InterPro" id="IPR036388">
    <property type="entry name" value="WH-like_DNA-bd_sf"/>
</dbReference>
<evidence type="ECO:0000256" key="4">
    <source>
        <dbReference type="ARBA" id="ARBA00023054"/>
    </source>
</evidence>
<evidence type="ECO:0000259" key="10">
    <source>
        <dbReference type="Pfam" id="PF18517"/>
    </source>
</evidence>
<keyword evidence="5" id="KW-0233">DNA recombination</keyword>
<sequence length="210" mass="24026">MSKSKETLIMEVVLSYLNRQNRPYSVLDVFNNLHKEYGKTAVTKAIEQLSQDGKIVEKTYGKQKIYFANQSQFPDVEEKELNAMDAEILTLSGTLKEIQSSVRSKESLLEALNSSMITEEIEVKLKELNKDIVNLKTKLNHLKSTTVYIDPVQKNKIYTENEKCVKEWRKRKRVANDVIEAILEGYPKGKKTLLEEIGIETDEDANVAVP</sequence>
<proteinExistence type="inferred from homology"/>
<reference evidence="12" key="1">
    <citation type="submission" date="2025-08" db="UniProtKB">
        <authorList>
            <consortium name="RefSeq"/>
        </authorList>
    </citation>
    <scope>IDENTIFICATION</scope>
    <source>
        <tissue evidence="12">Muscle</tissue>
    </source>
</reference>
<evidence type="ECO:0000256" key="6">
    <source>
        <dbReference type="ARBA" id="ARBA00023242"/>
    </source>
</evidence>
<organism evidence="11 12">
    <name type="scientific">Limulus polyphemus</name>
    <name type="common">Atlantic horseshoe crab</name>
    <dbReference type="NCBI Taxonomy" id="6850"/>
    <lineage>
        <taxon>Eukaryota</taxon>
        <taxon>Metazoa</taxon>
        <taxon>Ecdysozoa</taxon>
        <taxon>Arthropoda</taxon>
        <taxon>Chelicerata</taxon>
        <taxon>Merostomata</taxon>
        <taxon>Xiphosura</taxon>
        <taxon>Limulidae</taxon>
        <taxon>Limulus</taxon>
    </lineage>
</organism>
<feature type="domain" description="Leucine zipper with capping helix" evidence="10">
    <location>
        <begin position="152"/>
        <end position="205"/>
    </location>
</feature>
<gene>
    <name evidence="12" type="primary">LOC106463804</name>
</gene>
<comment type="subcellular location">
    <subcellularLocation>
        <location evidence="1">Nucleus</location>
    </subcellularLocation>
</comment>
<evidence type="ECO:0000256" key="2">
    <source>
        <dbReference type="ARBA" id="ARBA00007922"/>
    </source>
</evidence>
<feature type="domain" description="Homologous-pairing protein 2 winged helix" evidence="9">
    <location>
        <begin position="11"/>
        <end position="69"/>
    </location>
</feature>
<evidence type="ECO:0000256" key="5">
    <source>
        <dbReference type="ARBA" id="ARBA00023172"/>
    </source>
</evidence>
<dbReference type="Gene3D" id="1.10.10.10">
    <property type="entry name" value="Winged helix-like DNA-binding domain superfamily/Winged helix DNA-binding domain"/>
    <property type="match status" value="1"/>
</dbReference>